<dbReference type="PRINTS" id="PR00040">
    <property type="entry name" value="HTHMERR"/>
</dbReference>
<dbReference type="EMBL" id="JZSH01000235">
    <property type="protein sequence ID" value="KJF76859.1"/>
    <property type="molecule type" value="Genomic_DNA"/>
</dbReference>
<dbReference type="GO" id="GO:0003677">
    <property type="term" value="F:DNA binding"/>
    <property type="evidence" value="ECO:0007669"/>
    <property type="project" value="UniProtKB-KW"/>
</dbReference>
<dbReference type="InterPro" id="IPR047057">
    <property type="entry name" value="MerR_fam"/>
</dbReference>
<evidence type="ECO:0000256" key="2">
    <source>
        <dbReference type="ARBA" id="ARBA00023015"/>
    </source>
</evidence>
<evidence type="ECO:0000313" key="6">
    <source>
        <dbReference type="EMBL" id="KJF76859.1"/>
    </source>
</evidence>
<dbReference type="CDD" id="cd04788">
    <property type="entry name" value="HTH_NolA-AlbR"/>
    <property type="match status" value="1"/>
</dbReference>
<dbReference type="PANTHER" id="PTHR30204">
    <property type="entry name" value="REDOX-CYCLING DRUG-SENSING TRANSCRIPTIONAL ACTIVATOR SOXR"/>
    <property type="match status" value="1"/>
</dbReference>
<evidence type="ECO:0000256" key="4">
    <source>
        <dbReference type="ARBA" id="ARBA00023163"/>
    </source>
</evidence>
<gene>
    <name evidence="6" type="ORF">UA45_16255</name>
</gene>
<comment type="caution">
    <text evidence="6">The sequence shown here is derived from an EMBL/GenBank/DDBJ whole genome shotgun (WGS) entry which is preliminary data.</text>
</comment>
<dbReference type="PROSITE" id="PS00552">
    <property type="entry name" value="HTH_MERR_1"/>
    <property type="match status" value="1"/>
</dbReference>
<keyword evidence="3" id="KW-0238">DNA-binding</keyword>
<keyword evidence="4" id="KW-0804">Transcription</keyword>
<dbReference type="AlphaFoldDB" id="A0A0D8L555"/>
<evidence type="ECO:0000256" key="1">
    <source>
        <dbReference type="ARBA" id="ARBA00022491"/>
    </source>
</evidence>
<dbReference type="InterPro" id="IPR012925">
    <property type="entry name" value="TipAS_dom"/>
</dbReference>
<name>A0A0D8L555_MORMO</name>
<dbReference type="SUPFAM" id="SSF46955">
    <property type="entry name" value="Putative DNA-binding domain"/>
    <property type="match status" value="1"/>
</dbReference>
<evidence type="ECO:0000313" key="7">
    <source>
        <dbReference type="Proteomes" id="UP000032582"/>
    </source>
</evidence>
<proteinExistence type="predicted"/>
<dbReference type="PATRIC" id="fig|582.24.peg.5187"/>
<keyword evidence="2" id="KW-0805">Transcription regulation</keyword>
<dbReference type="InterPro" id="IPR000551">
    <property type="entry name" value="MerR-type_HTH_dom"/>
</dbReference>
<sequence>MLLQVGELAKRTGLTIRTLHHYDDIGLLQPSARSDAGYRLYSRQDITRLYQIQALRGLGMTLAEIGAVLNSPNLALAPLIDRQIQAIDQMIIKQTQLRYRLSSLKNQLMNGEELELDNWLKTLELMSMYEKYFTKEELADLTFLQADSKQQKEWEALVVEANALFKAGESSSSETAQNLASRWMLTLEQNTAANPEWLVKLNSMHSAESAFQEKLGVHPEVVEFLLEAFAESKLNVFARYLSEQEFAFMKQNYAREMKNWPQLLIGLEKAIHAGIEPDSEQAKCLAQQWLSMLQGYAGKNPATHAKIRNAMQNEPSLAEGTWLKPTTLQFLEKAVSALMRCA</sequence>
<protein>
    <submittedName>
        <fullName evidence="6">MerR family transcriptional regulator</fullName>
    </submittedName>
</protein>
<dbReference type="Proteomes" id="UP000032582">
    <property type="component" value="Unassembled WGS sequence"/>
</dbReference>
<dbReference type="SMART" id="SM00422">
    <property type="entry name" value="HTH_MERR"/>
    <property type="match status" value="1"/>
</dbReference>
<dbReference type="Gene3D" id="1.10.1660.10">
    <property type="match status" value="1"/>
</dbReference>
<accession>A0A0D8L555</accession>
<organism evidence="6 7">
    <name type="scientific">Morganella morganii</name>
    <name type="common">Proteus morganii</name>
    <dbReference type="NCBI Taxonomy" id="582"/>
    <lineage>
        <taxon>Bacteria</taxon>
        <taxon>Pseudomonadati</taxon>
        <taxon>Pseudomonadota</taxon>
        <taxon>Gammaproteobacteria</taxon>
        <taxon>Enterobacterales</taxon>
        <taxon>Morganellaceae</taxon>
        <taxon>Morganella</taxon>
    </lineage>
</organism>
<evidence type="ECO:0000256" key="3">
    <source>
        <dbReference type="ARBA" id="ARBA00023125"/>
    </source>
</evidence>
<dbReference type="Pfam" id="PF13411">
    <property type="entry name" value="MerR_1"/>
    <property type="match status" value="1"/>
</dbReference>
<dbReference type="PANTHER" id="PTHR30204:SF69">
    <property type="entry name" value="MERR-FAMILY TRANSCRIPTIONAL REGULATOR"/>
    <property type="match status" value="1"/>
</dbReference>
<dbReference type="Pfam" id="PF07739">
    <property type="entry name" value="TipAS"/>
    <property type="match status" value="2"/>
</dbReference>
<dbReference type="InterPro" id="IPR009061">
    <property type="entry name" value="DNA-bd_dom_put_sf"/>
</dbReference>
<evidence type="ECO:0000259" key="5">
    <source>
        <dbReference type="PROSITE" id="PS50937"/>
    </source>
</evidence>
<dbReference type="GO" id="GO:0003700">
    <property type="term" value="F:DNA-binding transcription factor activity"/>
    <property type="evidence" value="ECO:0007669"/>
    <property type="project" value="InterPro"/>
</dbReference>
<dbReference type="PROSITE" id="PS50937">
    <property type="entry name" value="HTH_MERR_2"/>
    <property type="match status" value="1"/>
</dbReference>
<keyword evidence="1" id="KW-0678">Repressor</keyword>
<feature type="domain" description="HTH merR-type" evidence="5">
    <location>
        <begin position="2"/>
        <end position="71"/>
    </location>
</feature>
<reference evidence="6 7" key="1">
    <citation type="submission" date="2015-02" db="EMBL/GenBank/DDBJ databases">
        <title>Whole genome shotgun sequencing of cultured foodborne pathogen.</title>
        <authorList>
            <person name="Timme R."/>
            <person name="Allard M.W."/>
            <person name="Strain E."/>
            <person name="Evans P.S."/>
            <person name="Brown E."/>
        </authorList>
    </citation>
    <scope>NUCLEOTIDE SEQUENCE [LARGE SCALE GENOMIC DNA]</scope>
    <source>
        <strain evidence="6 7">GCSL-TSO-24</strain>
    </source>
</reference>